<dbReference type="RefSeq" id="WP_145260254.1">
    <property type="nucleotide sequence ID" value="NZ_CP036279.1"/>
</dbReference>
<dbReference type="InterPro" id="IPR012902">
    <property type="entry name" value="N_methyl_site"/>
</dbReference>
<dbReference type="OrthoDB" id="267520at2"/>
<feature type="domain" description="DUF1559" evidence="3">
    <location>
        <begin position="35"/>
        <end position="297"/>
    </location>
</feature>
<name>A0A518B7W7_9BACT</name>
<keyword evidence="2" id="KW-0472">Membrane</keyword>
<dbReference type="SUPFAM" id="SSF54523">
    <property type="entry name" value="Pili subunits"/>
    <property type="match status" value="1"/>
</dbReference>
<sequence length="314" mass="34179">MRRSNVERMGFTLVELLVVIAIIGILVALLLPAVQQAREAARATQCRSRLKQIGVALHNYHDSHGQFPPGQIGQVHPRSGNPCFPGSGTANKTAFAPWTVLILPFLDEQARFEKFNYSQRFSLSEADTGSTTNHALWAIPMEKLRCPSVPLSLSKPYSSHYFGVQGGGINTAGNFFCRASNDSLRGFDLNGIMIINGSISLADVQDGASKVFAVGETIYQTWSRTDNKNFGWASSSNLTEEWAFPTNLASTRTSNNALPADGHSNQSRGFGSHHPGGAHFMMGDGSVRFVGDAVDFQTFRKTAIRNDGEPLESL</sequence>
<evidence type="ECO:0000256" key="1">
    <source>
        <dbReference type="SAM" id="MobiDB-lite"/>
    </source>
</evidence>
<dbReference type="NCBIfam" id="TIGR04294">
    <property type="entry name" value="pre_pil_HX9DG"/>
    <property type="match status" value="1"/>
</dbReference>
<keyword evidence="2" id="KW-0812">Transmembrane</keyword>
<dbReference type="Pfam" id="PF07963">
    <property type="entry name" value="N_methyl"/>
    <property type="match status" value="1"/>
</dbReference>
<reference evidence="4 5" key="1">
    <citation type="submission" date="2019-02" db="EMBL/GenBank/DDBJ databases">
        <title>Deep-cultivation of Planctomycetes and their phenomic and genomic characterization uncovers novel biology.</title>
        <authorList>
            <person name="Wiegand S."/>
            <person name="Jogler M."/>
            <person name="Boedeker C."/>
            <person name="Pinto D."/>
            <person name="Vollmers J."/>
            <person name="Rivas-Marin E."/>
            <person name="Kohn T."/>
            <person name="Peeters S.H."/>
            <person name="Heuer A."/>
            <person name="Rast P."/>
            <person name="Oberbeckmann S."/>
            <person name="Bunk B."/>
            <person name="Jeske O."/>
            <person name="Meyerdierks A."/>
            <person name="Storesund J.E."/>
            <person name="Kallscheuer N."/>
            <person name="Luecker S."/>
            <person name="Lage O.M."/>
            <person name="Pohl T."/>
            <person name="Merkel B.J."/>
            <person name="Hornburger P."/>
            <person name="Mueller R.-W."/>
            <person name="Bruemmer F."/>
            <person name="Labrenz M."/>
            <person name="Spormann A.M."/>
            <person name="Op den Camp H."/>
            <person name="Overmann J."/>
            <person name="Amann R."/>
            <person name="Jetten M.S.M."/>
            <person name="Mascher T."/>
            <person name="Medema M.H."/>
            <person name="Devos D.P."/>
            <person name="Kaster A.-K."/>
            <person name="Ovreas L."/>
            <person name="Rohde M."/>
            <person name="Galperin M.Y."/>
            <person name="Jogler C."/>
        </authorList>
    </citation>
    <scope>NUCLEOTIDE SEQUENCE [LARGE SCALE GENOMIC DNA]</scope>
    <source>
        <strain evidence="4 5">Pan216</strain>
    </source>
</reference>
<dbReference type="InterPro" id="IPR011453">
    <property type="entry name" value="DUF1559"/>
</dbReference>
<keyword evidence="2" id="KW-1133">Transmembrane helix</keyword>
<dbReference type="InterPro" id="IPR045584">
    <property type="entry name" value="Pilin-like"/>
</dbReference>
<evidence type="ECO:0000259" key="3">
    <source>
        <dbReference type="Pfam" id="PF07596"/>
    </source>
</evidence>
<feature type="compositionally biased region" description="Polar residues" evidence="1">
    <location>
        <begin position="253"/>
        <end position="269"/>
    </location>
</feature>
<dbReference type="AlphaFoldDB" id="A0A518B7W7"/>
<dbReference type="KEGG" id="knv:Pan216_39420"/>
<protein>
    <submittedName>
        <fullName evidence="4">Type II secretion system protein G</fullName>
    </submittedName>
</protein>
<keyword evidence="5" id="KW-1185">Reference proteome</keyword>
<proteinExistence type="predicted"/>
<feature type="region of interest" description="Disordered" evidence="1">
    <location>
        <begin position="253"/>
        <end position="276"/>
    </location>
</feature>
<accession>A0A518B7W7</accession>
<evidence type="ECO:0000313" key="5">
    <source>
        <dbReference type="Proteomes" id="UP000317093"/>
    </source>
</evidence>
<evidence type="ECO:0000313" key="4">
    <source>
        <dbReference type="EMBL" id="QDU63067.1"/>
    </source>
</evidence>
<dbReference type="PANTHER" id="PTHR30093">
    <property type="entry name" value="GENERAL SECRETION PATHWAY PROTEIN G"/>
    <property type="match status" value="1"/>
</dbReference>
<dbReference type="NCBIfam" id="TIGR02532">
    <property type="entry name" value="IV_pilin_GFxxxE"/>
    <property type="match status" value="1"/>
</dbReference>
<dbReference type="Pfam" id="PF07596">
    <property type="entry name" value="SBP_bac_10"/>
    <property type="match status" value="1"/>
</dbReference>
<dbReference type="InterPro" id="IPR027558">
    <property type="entry name" value="Pre_pil_HX9DG_C"/>
</dbReference>
<feature type="transmembrane region" description="Helical" evidence="2">
    <location>
        <begin position="12"/>
        <end position="34"/>
    </location>
</feature>
<dbReference type="Gene3D" id="3.30.700.10">
    <property type="entry name" value="Glycoprotein, Type 4 Pilin"/>
    <property type="match status" value="1"/>
</dbReference>
<dbReference type="PANTHER" id="PTHR30093:SF2">
    <property type="entry name" value="TYPE II SECRETION SYSTEM PROTEIN H"/>
    <property type="match status" value="1"/>
</dbReference>
<dbReference type="Proteomes" id="UP000317093">
    <property type="component" value="Chromosome"/>
</dbReference>
<dbReference type="EMBL" id="CP036279">
    <property type="protein sequence ID" value="QDU63067.1"/>
    <property type="molecule type" value="Genomic_DNA"/>
</dbReference>
<gene>
    <name evidence="4" type="primary">xcpT_20</name>
    <name evidence="4" type="ORF">Pan216_39420</name>
</gene>
<organism evidence="4 5">
    <name type="scientific">Kolteria novifilia</name>
    <dbReference type="NCBI Taxonomy" id="2527975"/>
    <lineage>
        <taxon>Bacteria</taxon>
        <taxon>Pseudomonadati</taxon>
        <taxon>Planctomycetota</taxon>
        <taxon>Planctomycetia</taxon>
        <taxon>Kolteriales</taxon>
        <taxon>Kolteriaceae</taxon>
        <taxon>Kolteria</taxon>
    </lineage>
</organism>
<evidence type="ECO:0000256" key="2">
    <source>
        <dbReference type="SAM" id="Phobius"/>
    </source>
</evidence>